<dbReference type="EMBL" id="BSYR01000016">
    <property type="protein sequence ID" value="GMI79139.1"/>
    <property type="molecule type" value="Genomic_DNA"/>
</dbReference>
<gene>
    <name evidence="5" type="ORF">HRI_001583200</name>
</gene>
<keyword evidence="2" id="KW-0547">Nucleotide-binding</keyword>
<dbReference type="GO" id="GO:0005524">
    <property type="term" value="F:ATP binding"/>
    <property type="evidence" value="ECO:0007669"/>
    <property type="project" value="UniProtKB-KW"/>
</dbReference>
<dbReference type="InterPro" id="IPR052059">
    <property type="entry name" value="CR_Ser/Thr_kinase"/>
</dbReference>
<dbReference type="Proteomes" id="UP001165190">
    <property type="component" value="Unassembled WGS sequence"/>
</dbReference>
<proteinExistence type="predicted"/>
<evidence type="ECO:0000256" key="1">
    <source>
        <dbReference type="ARBA" id="ARBA00022679"/>
    </source>
</evidence>
<dbReference type="Gene3D" id="1.10.510.10">
    <property type="entry name" value="Transferase(Phosphotransferase) domain 1"/>
    <property type="match status" value="1"/>
</dbReference>
<protein>
    <submittedName>
        <fullName evidence="5">Uncharacterized protein</fullName>
    </submittedName>
</protein>
<evidence type="ECO:0000256" key="4">
    <source>
        <dbReference type="ARBA" id="ARBA00022840"/>
    </source>
</evidence>
<keyword evidence="6" id="KW-1185">Reference proteome</keyword>
<reference evidence="5" key="1">
    <citation type="submission" date="2023-05" db="EMBL/GenBank/DDBJ databases">
        <title>Genome and transcriptome analyses reveal genes involved in the formation of fine ridges on petal epidermal cells in Hibiscus trionum.</title>
        <authorList>
            <person name="Koshimizu S."/>
            <person name="Masuda S."/>
            <person name="Ishii T."/>
            <person name="Shirasu K."/>
            <person name="Hoshino A."/>
            <person name="Arita M."/>
        </authorList>
    </citation>
    <scope>NUCLEOTIDE SEQUENCE</scope>
    <source>
        <strain evidence="5">Hamamatsu line</strain>
    </source>
</reference>
<organism evidence="5 6">
    <name type="scientific">Hibiscus trionum</name>
    <name type="common">Flower of an hour</name>
    <dbReference type="NCBI Taxonomy" id="183268"/>
    <lineage>
        <taxon>Eukaryota</taxon>
        <taxon>Viridiplantae</taxon>
        <taxon>Streptophyta</taxon>
        <taxon>Embryophyta</taxon>
        <taxon>Tracheophyta</taxon>
        <taxon>Spermatophyta</taxon>
        <taxon>Magnoliopsida</taxon>
        <taxon>eudicotyledons</taxon>
        <taxon>Gunneridae</taxon>
        <taxon>Pentapetalae</taxon>
        <taxon>rosids</taxon>
        <taxon>malvids</taxon>
        <taxon>Malvales</taxon>
        <taxon>Malvaceae</taxon>
        <taxon>Malvoideae</taxon>
        <taxon>Hibiscus</taxon>
    </lineage>
</organism>
<name>A0A9W7HK32_HIBTR</name>
<evidence type="ECO:0000256" key="2">
    <source>
        <dbReference type="ARBA" id="ARBA00022741"/>
    </source>
</evidence>
<keyword evidence="1" id="KW-0808">Transferase</keyword>
<evidence type="ECO:0000256" key="3">
    <source>
        <dbReference type="ARBA" id="ARBA00022777"/>
    </source>
</evidence>
<dbReference type="PANTHER" id="PTHR47973">
    <property type="entry name" value="CYSTEINE-RICH RECEPTOR-LIKE PROTEIN KINASE 3"/>
    <property type="match status" value="1"/>
</dbReference>
<dbReference type="AlphaFoldDB" id="A0A9W7HK32"/>
<comment type="caution">
    <text evidence="5">The sequence shown here is derived from an EMBL/GenBank/DDBJ whole genome shotgun (WGS) entry which is preliminary data.</text>
</comment>
<keyword evidence="3" id="KW-0418">Kinase</keyword>
<keyword evidence="4" id="KW-0067">ATP-binding</keyword>
<accession>A0A9W7HK32</accession>
<dbReference type="OrthoDB" id="676979at2759"/>
<evidence type="ECO:0000313" key="6">
    <source>
        <dbReference type="Proteomes" id="UP001165190"/>
    </source>
</evidence>
<evidence type="ECO:0000313" key="5">
    <source>
        <dbReference type="EMBL" id="GMI79139.1"/>
    </source>
</evidence>
<sequence>MFRNNYFKTSNWEETSTSPTVNEVVILCEYVRGLLERGSASACFDTRFCGFAENELIQVMKLGLICTSEVPSRRPSMTEVVQVLESIRSGIEP</sequence>
<dbReference type="GO" id="GO:0016301">
    <property type="term" value="F:kinase activity"/>
    <property type="evidence" value="ECO:0007669"/>
    <property type="project" value="UniProtKB-KW"/>
</dbReference>